<dbReference type="AlphaFoldDB" id="V6TXJ8"/>
<gene>
    <name evidence="1" type="ORF">GSB_153246</name>
</gene>
<accession>V6TXJ8</accession>
<dbReference type="Proteomes" id="UP000018040">
    <property type="component" value="Unassembled WGS sequence"/>
</dbReference>
<organism evidence="1 2">
    <name type="scientific">Giardia intestinalis</name>
    <name type="common">Giardia lamblia</name>
    <dbReference type="NCBI Taxonomy" id="5741"/>
    <lineage>
        <taxon>Eukaryota</taxon>
        <taxon>Metamonada</taxon>
        <taxon>Diplomonadida</taxon>
        <taxon>Hexamitidae</taxon>
        <taxon>Giardiinae</taxon>
        <taxon>Giardia</taxon>
    </lineage>
</organism>
<reference evidence="1 2" key="2">
    <citation type="journal article" date="2013" name="Genome Biol. Evol.">
        <title>Genome sequencing of Giardia lamblia genotypes A2 and B isolates (DH and GS) and comparative analysis with the genomes of genotypes A1 and E (WB and Pig).</title>
        <authorList>
            <person name="Adam R.D."/>
            <person name="Dahlstrom E.W."/>
            <person name="Martens C.A."/>
            <person name="Bruno D.P."/>
            <person name="Barbian K.D."/>
            <person name="Ricklefs S.M."/>
            <person name="Hernandez M.M."/>
            <person name="Narla N.P."/>
            <person name="Patel R.B."/>
            <person name="Porcella S.F."/>
            <person name="Nash T.E."/>
        </authorList>
    </citation>
    <scope>NUCLEOTIDE SEQUENCE [LARGE SCALE GENOMIC DNA]</scope>
    <source>
        <strain evidence="1 2">GS</strain>
    </source>
</reference>
<comment type="caution">
    <text evidence="1">The sequence shown here is derived from an EMBL/GenBank/DDBJ whole genome shotgun (WGS) entry which is preliminary data.</text>
</comment>
<sequence>MLSSVFVADTSQTAAALGEHTGTCTHEAQSSEGTPQARVYGVCMCNRRKDRSISKDYSKDLTHG</sequence>
<proteinExistence type="predicted"/>
<reference evidence="2" key="1">
    <citation type="submission" date="2012-02" db="EMBL/GenBank/DDBJ databases">
        <title>Genome sequencing of Giardia lamblia Genotypes A2 and B isolates (DH and GS) and comparative analysis with the genomes of Genotypes A1 and E (WB and Pig).</title>
        <authorList>
            <person name="Adam R."/>
            <person name="Dahlstrom E."/>
            <person name="Martens C."/>
            <person name="Bruno D."/>
            <person name="Barbian K."/>
            <person name="Porcella S.F."/>
            <person name="Nash T."/>
        </authorList>
    </citation>
    <scope>NUCLEOTIDE SEQUENCE</scope>
    <source>
        <strain evidence="2">GS</strain>
    </source>
</reference>
<evidence type="ECO:0000313" key="1">
    <source>
        <dbReference type="EMBL" id="ESU41720.1"/>
    </source>
</evidence>
<dbReference type="EMBL" id="AHHH01000113">
    <property type="protein sequence ID" value="ESU41720.1"/>
    <property type="molecule type" value="Genomic_DNA"/>
</dbReference>
<protein>
    <submittedName>
        <fullName evidence="1">Tubulin alpha chain</fullName>
    </submittedName>
</protein>
<evidence type="ECO:0000313" key="2">
    <source>
        <dbReference type="Proteomes" id="UP000018040"/>
    </source>
</evidence>
<name>V6TXJ8_GIAIN</name>